<feature type="domain" description="HTH cro/C1-type" evidence="1">
    <location>
        <begin position="15"/>
        <end position="67"/>
    </location>
</feature>
<accession>A0ABT4TQV9</accession>
<organism evidence="2 3">
    <name type="scientific">Nocardiopsis suaedae</name>
    <dbReference type="NCBI Taxonomy" id="3018444"/>
    <lineage>
        <taxon>Bacteria</taxon>
        <taxon>Bacillati</taxon>
        <taxon>Actinomycetota</taxon>
        <taxon>Actinomycetes</taxon>
        <taxon>Streptosporangiales</taxon>
        <taxon>Nocardiopsidaceae</taxon>
        <taxon>Nocardiopsis</taxon>
    </lineage>
</organism>
<evidence type="ECO:0000313" key="3">
    <source>
        <dbReference type="Proteomes" id="UP001165685"/>
    </source>
</evidence>
<dbReference type="RefSeq" id="WP_270679386.1">
    <property type="nucleotide sequence ID" value="NZ_JAQFWP010000040.1"/>
</dbReference>
<dbReference type="Gene3D" id="2.30.110.10">
    <property type="entry name" value="Electron Transport, Fmn-binding Protein, Chain A"/>
    <property type="match status" value="1"/>
</dbReference>
<dbReference type="InterPro" id="IPR001387">
    <property type="entry name" value="Cro/C1-type_HTH"/>
</dbReference>
<dbReference type="PROSITE" id="PS50943">
    <property type="entry name" value="HTH_CROC1"/>
    <property type="match status" value="1"/>
</dbReference>
<comment type="caution">
    <text evidence="2">The sequence shown here is derived from an EMBL/GenBank/DDBJ whole genome shotgun (WGS) entry which is preliminary data.</text>
</comment>
<dbReference type="Gene3D" id="1.10.260.40">
    <property type="entry name" value="lambda repressor-like DNA-binding domains"/>
    <property type="match status" value="1"/>
</dbReference>
<protein>
    <submittedName>
        <fullName evidence="2">Pyridoxamine 5'-phosphate oxidase family protein</fullName>
    </submittedName>
</protein>
<dbReference type="SMART" id="SM00530">
    <property type="entry name" value="HTH_XRE"/>
    <property type="match status" value="1"/>
</dbReference>
<name>A0ABT4TQV9_9ACTN</name>
<dbReference type="Proteomes" id="UP001165685">
    <property type="component" value="Unassembled WGS sequence"/>
</dbReference>
<keyword evidence="3" id="KW-1185">Reference proteome</keyword>
<dbReference type="InterPro" id="IPR010982">
    <property type="entry name" value="Lambda_DNA-bd_dom_sf"/>
</dbReference>
<gene>
    <name evidence="2" type="ORF">O4U47_19735</name>
</gene>
<dbReference type="InterPro" id="IPR024747">
    <property type="entry name" value="Pyridox_Oxase-rel"/>
</dbReference>
<dbReference type="InterPro" id="IPR012349">
    <property type="entry name" value="Split_barrel_FMN-bd"/>
</dbReference>
<dbReference type="SUPFAM" id="SSF47413">
    <property type="entry name" value="lambda repressor-like DNA-binding domains"/>
    <property type="match status" value="1"/>
</dbReference>
<proteinExistence type="predicted"/>
<evidence type="ECO:0000259" key="1">
    <source>
        <dbReference type="PROSITE" id="PS50943"/>
    </source>
</evidence>
<dbReference type="EMBL" id="JAQFWP010000040">
    <property type="protein sequence ID" value="MDA2806750.1"/>
    <property type="molecule type" value="Genomic_DNA"/>
</dbReference>
<reference evidence="2" key="1">
    <citation type="submission" date="2023-01" db="EMBL/GenBank/DDBJ databases">
        <title>Draft genome sequence of Nocardiopsis sp. LSu2-4 isolated from halophytes.</title>
        <authorList>
            <person name="Duangmal K."/>
            <person name="Chantavorakit T."/>
        </authorList>
    </citation>
    <scope>NUCLEOTIDE SEQUENCE</scope>
    <source>
        <strain evidence="2">LSu2-4</strain>
    </source>
</reference>
<dbReference type="Pfam" id="PF12900">
    <property type="entry name" value="Pyridox_ox_2"/>
    <property type="match status" value="1"/>
</dbReference>
<dbReference type="SUPFAM" id="SSF50475">
    <property type="entry name" value="FMN-binding split barrel"/>
    <property type="match status" value="1"/>
</dbReference>
<sequence>MSRSEEAAVGRRAAQRRRALGLRRDEVARRAGLAEGFVAFVEDHPRPLTHWSVCRLARALEVTPEELLGEEGAHLPESPALRLEELPSSACRELISAGGVGRVAFTPVGASAPLVFPVNFAVAASDIVFRTRAAGELARHLPAWVSFQVDRMDEAMSSGWSVLATGRAVLVEDDRDVRGLQAAAPVRPWAGGEREAYVRMMPTRVSGRRVNGWAAVRGGPA</sequence>
<evidence type="ECO:0000313" key="2">
    <source>
        <dbReference type="EMBL" id="MDA2806750.1"/>
    </source>
</evidence>